<feature type="transmembrane region" description="Helical" evidence="1">
    <location>
        <begin position="45"/>
        <end position="67"/>
    </location>
</feature>
<keyword evidence="1" id="KW-1133">Transmembrane helix</keyword>
<organism evidence="2 3">
    <name type="scientific">Pigeon adenovirus 2</name>
    <dbReference type="NCBI Taxonomy" id="1907767"/>
    <lineage>
        <taxon>Viruses</taxon>
        <taxon>Varidnaviria</taxon>
        <taxon>Bamfordvirae</taxon>
        <taxon>Preplasmiviricota</taxon>
        <taxon>Polisuviricotina</taxon>
        <taxon>Pharingeaviricetes</taxon>
        <taxon>Rowavirales</taxon>
        <taxon>Adenoviridae</taxon>
        <taxon>Aviadenovirus</taxon>
        <taxon>Aviadenovirus columbidae</taxon>
        <taxon>Pigeon aviadenovirus B</taxon>
    </lineage>
</organism>
<feature type="transmembrane region" description="Helical" evidence="1">
    <location>
        <begin position="7"/>
        <end position="33"/>
    </location>
</feature>
<evidence type="ECO:0000256" key="1">
    <source>
        <dbReference type="SAM" id="Phobius"/>
    </source>
</evidence>
<evidence type="ECO:0000313" key="3">
    <source>
        <dbReference type="Proteomes" id="UP000201673"/>
    </source>
</evidence>
<protein>
    <submittedName>
        <fullName evidence="2">Protein ORF20A</fullName>
    </submittedName>
</protein>
<accession>A0A1D8QMA6</accession>
<dbReference type="KEGG" id="vg:29997539"/>
<dbReference type="Proteomes" id="UP000201673">
    <property type="component" value="Segment"/>
</dbReference>
<gene>
    <name evidence="2" type="primary">ORF20A</name>
</gene>
<reference evidence="2 3" key="1">
    <citation type="journal article" date="2016" name="Virus Res.">
        <title>Identification of a novel aviadenovirus, designated pigeon adenovirus 2 in domestic pigeons (Columba livia).</title>
        <authorList>
            <person name="Teske L."/>
            <person name="Rubbenstroth D."/>
            <person name="Meixner M."/>
            <person name="Liere K."/>
            <person name="Bartels H."/>
            <person name="Rautenschlein S."/>
        </authorList>
    </citation>
    <scope>NUCLEOTIDE SEQUENCE [LARGE SCALE GENOMIC DNA]</scope>
    <source>
        <strain evidence="2">YPDS-Y-V1.A19.11-2013</strain>
    </source>
</reference>
<proteinExistence type="predicted"/>
<dbReference type="RefSeq" id="YP_009310449.1">
    <property type="nucleotide sequence ID" value="NC_031503.1"/>
</dbReference>
<keyword evidence="1" id="KW-0812">Transmembrane</keyword>
<dbReference type="EMBL" id="KX121164">
    <property type="protein sequence ID" value="AOW42064.1"/>
    <property type="molecule type" value="Genomic_DNA"/>
</dbReference>
<sequence length="123" mass="13670">MPLCPSSVMIVAGFVVLAVSLIYVAFVTCSYLFLKDLLSELSFCLITLFALTFTSTIATILSIRLTTSRRLDRSKIRSRTRFPRSCTVSANPIYSPVLHLVNRQLPAAPPSYPSDSDHPYENP</sequence>
<keyword evidence="1" id="KW-0472">Membrane</keyword>
<evidence type="ECO:0000313" key="2">
    <source>
        <dbReference type="EMBL" id="AOW42064.1"/>
    </source>
</evidence>
<dbReference type="GeneID" id="29997539"/>
<name>A0A1D8QMA6_9ADEN</name>
<keyword evidence="3" id="KW-1185">Reference proteome</keyword>